<dbReference type="InterPro" id="IPR019734">
    <property type="entry name" value="TPR_rpt"/>
</dbReference>
<comment type="caution">
    <text evidence="8">The sequence shown here is derived from an EMBL/GenBank/DDBJ whole genome shotgun (WGS) entry which is preliminary data.</text>
</comment>
<feature type="repeat" description="TPR" evidence="4">
    <location>
        <begin position="111"/>
        <end position="144"/>
    </location>
</feature>
<keyword evidence="6" id="KW-0812">Transmembrane</keyword>
<accession>A0A326RTB8</accession>
<dbReference type="SMART" id="SM00028">
    <property type="entry name" value="TPR"/>
    <property type="match status" value="5"/>
</dbReference>
<dbReference type="PROSITE" id="PS50005">
    <property type="entry name" value="TPR"/>
    <property type="match status" value="2"/>
</dbReference>
<keyword evidence="6" id="KW-1133">Transmembrane helix</keyword>
<dbReference type="PROSITE" id="PS50109">
    <property type="entry name" value="HIS_KIN"/>
    <property type="match status" value="1"/>
</dbReference>
<dbReference type="AlphaFoldDB" id="A0A326RTB8"/>
<dbReference type="InterPro" id="IPR005467">
    <property type="entry name" value="His_kinase_dom"/>
</dbReference>
<keyword evidence="5" id="KW-0175">Coiled coil</keyword>
<keyword evidence="8" id="KW-0418">Kinase</keyword>
<dbReference type="InterPro" id="IPR036890">
    <property type="entry name" value="HATPase_C_sf"/>
</dbReference>
<dbReference type="OrthoDB" id="1269247at2"/>
<evidence type="ECO:0000256" key="5">
    <source>
        <dbReference type="SAM" id="Coils"/>
    </source>
</evidence>
<sequence length="661" mass="74974">MAKGCLPPNFSRKKSVPDSFFSTTCLLSFFHPTKILPLLPFFHRFRFILSLGITLGISSSVFSQKFPTTTLPEFDTLILKAYGLRFINSDSALTLIGKAKNLQNLSSLQQAMISNQLGAIHYIKGDYATSLREYSRAYQLLENETDLYQKVFALNGRGLIYLSQHEYEQAAAIFQNCIDLNHQLKDSMALGANYLNKGIALSEMGNKQEAMLELEKGIQITQNYPELPARWMNLNRQAQIKLELGQIDEAKILFEKVLNENPKLTTWEKTFSHTGLGLIALEINQNLEALEQGKKALDYAKEINAFWDKERATRLLSEAYERIGQYREALEFARLNKTYADSLYSQDKNSEISYLQLRLTEADNATLAQAKQISDQRAQISTRTVVGLSLILALLTVALLLYRRWLKEKENLNAQLLAKQKEILLQNEKLDRLNNDKIKLFSILSHDLRMPINAIQQILELQSMNLLSPEEKAKTDEILLRQVQQTDQMMDQLLRWSHSQMEGITTERVAVDLIELVRKSIVQNDFLAKKKEIQFDFSPADFHPKVLADPTHVQIIIQNCLQNAIKFSNSGGKIRISIQDLGNHVSLFIQDEGIGIPKSKLAEIQENQALVNSSEGTQKEKGTGLGLLLVKQFMGMNEGKFRLDSEFGKGTKVTLTFETAA</sequence>
<proteinExistence type="predicted"/>
<dbReference type="Proteomes" id="UP000248917">
    <property type="component" value="Unassembled WGS sequence"/>
</dbReference>
<keyword evidence="6" id="KW-0472">Membrane</keyword>
<keyword evidence="9" id="KW-1185">Reference proteome</keyword>
<dbReference type="PRINTS" id="PR00344">
    <property type="entry name" value="BCTRLSENSOR"/>
</dbReference>
<dbReference type="EC" id="2.7.13.3" evidence="2"/>
<dbReference type="InterPro" id="IPR011990">
    <property type="entry name" value="TPR-like_helical_dom_sf"/>
</dbReference>
<gene>
    <name evidence="8" type="ORF">CLV31_10496</name>
</gene>
<dbReference type="Pfam" id="PF13181">
    <property type="entry name" value="TPR_8"/>
    <property type="match status" value="2"/>
</dbReference>
<dbReference type="InterPro" id="IPR036097">
    <property type="entry name" value="HisK_dim/P_sf"/>
</dbReference>
<dbReference type="SMART" id="SM00387">
    <property type="entry name" value="HATPase_c"/>
    <property type="match status" value="1"/>
</dbReference>
<dbReference type="CDD" id="cd00082">
    <property type="entry name" value="HisKA"/>
    <property type="match status" value="1"/>
</dbReference>
<dbReference type="Pfam" id="PF02518">
    <property type="entry name" value="HATPase_c"/>
    <property type="match status" value="1"/>
</dbReference>
<dbReference type="CDD" id="cd00075">
    <property type="entry name" value="HATPase"/>
    <property type="match status" value="1"/>
</dbReference>
<dbReference type="SUPFAM" id="SSF47384">
    <property type="entry name" value="Homodimeric domain of signal transducing histidine kinase"/>
    <property type="match status" value="1"/>
</dbReference>
<dbReference type="EMBL" id="QKTX01000004">
    <property type="protein sequence ID" value="PZV84448.1"/>
    <property type="molecule type" value="Genomic_DNA"/>
</dbReference>
<dbReference type="PANTHER" id="PTHR43547">
    <property type="entry name" value="TWO-COMPONENT HISTIDINE KINASE"/>
    <property type="match status" value="1"/>
</dbReference>
<evidence type="ECO:0000313" key="8">
    <source>
        <dbReference type="EMBL" id="PZV84448.1"/>
    </source>
</evidence>
<dbReference type="Gene3D" id="3.30.565.10">
    <property type="entry name" value="Histidine kinase-like ATPase, C-terminal domain"/>
    <property type="match status" value="1"/>
</dbReference>
<keyword evidence="3" id="KW-0597">Phosphoprotein</keyword>
<dbReference type="Pfam" id="PF13424">
    <property type="entry name" value="TPR_12"/>
    <property type="match status" value="1"/>
</dbReference>
<dbReference type="InterPro" id="IPR003661">
    <property type="entry name" value="HisK_dim/P_dom"/>
</dbReference>
<dbReference type="GO" id="GO:0000155">
    <property type="term" value="F:phosphorelay sensor kinase activity"/>
    <property type="evidence" value="ECO:0007669"/>
    <property type="project" value="InterPro"/>
</dbReference>
<dbReference type="InterPro" id="IPR004358">
    <property type="entry name" value="Sig_transdc_His_kin-like_C"/>
</dbReference>
<feature type="repeat" description="TPR" evidence="4">
    <location>
        <begin position="151"/>
        <end position="184"/>
    </location>
</feature>
<dbReference type="SUPFAM" id="SSF48452">
    <property type="entry name" value="TPR-like"/>
    <property type="match status" value="1"/>
</dbReference>
<keyword evidence="8" id="KW-0808">Transferase</keyword>
<organism evidence="8 9">
    <name type="scientific">Algoriphagus aquaeductus</name>
    <dbReference type="NCBI Taxonomy" id="475299"/>
    <lineage>
        <taxon>Bacteria</taxon>
        <taxon>Pseudomonadati</taxon>
        <taxon>Bacteroidota</taxon>
        <taxon>Cytophagia</taxon>
        <taxon>Cytophagales</taxon>
        <taxon>Cyclobacteriaceae</taxon>
        <taxon>Algoriphagus</taxon>
    </lineage>
</organism>
<dbReference type="PANTHER" id="PTHR43547:SF2">
    <property type="entry name" value="HYBRID SIGNAL TRANSDUCTION HISTIDINE KINASE C"/>
    <property type="match status" value="1"/>
</dbReference>
<evidence type="ECO:0000256" key="6">
    <source>
        <dbReference type="SAM" id="Phobius"/>
    </source>
</evidence>
<dbReference type="SUPFAM" id="SSF55874">
    <property type="entry name" value="ATPase domain of HSP90 chaperone/DNA topoisomerase II/histidine kinase"/>
    <property type="match status" value="1"/>
</dbReference>
<name>A0A326RTB8_9BACT</name>
<reference evidence="8 9" key="1">
    <citation type="submission" date="2018-06" db="EMBL/GenBank/DDBJ databases">
        <title>Genomic Encyclopedia of Archaeal and Bacterial Type Strains, Phase II (KMG-II): from individual species to whole genera.</title>
        <authorList>
            <person name="Goeker M."/>
        </authorList>
    </citation>
    <scope>NUCLEOTIDE SEQUENCE [LARGE SCALE GENOMIC DNA]</scope>
    <source>
        <strain evidence="8 9">T4</strain>
    </source>
</reference>
<protein>
    <recommendedName>
        <fullName evidence="2">histidine kinase</fullName>
        <ecNumber evidence="2">2.7.13.3</ecNumber>
    </recommendedName>
</protein>
<dbReference type="Gene3D" id="1.10.287.130">
    <property type="match status" value="1"/>
</dbReference>
<evidence type="ECO:0000313" key="9">
    <source>
        <dbReference type="Proteomes" id="UP000248917"/>
    </source>
</evidence>
<dbReference type="InterPro" id="IPR003594">
    <property type="entry name" value="HATPase_dom"/>
</dbReference>
<comment type="catalytic activity">
    <reaction evidence="1">
        <text>ATP + protein L-histidine = ADP + protein N-phospho-L-histidine.</text>
        <dbReference type="EC" id="2.7.13.3"/>
    </reaction>
</comment>
<keyword evidence="4" id="KW-0802">TPR repeat</keyword>
<feature type="transmembrane region" description="Helical" evidence="6">
    <location>
        <begin position="384"/>
        <end position="402"/>
    </location>
</feature>
<evidence type="ECO:0000259" key="7">
    <source>
        <dbReference type="PROSITE" id="PS50109"/>
    </source>
</evidence>
<evidence type="ECO:0000256" key="4">
    <source>
        <dbReference type="PROSITE-ProRule" id="PRU00339"/>
    </source>
</evidence>
<feature type="domain" description="Histidine kinase" evidence="7">
    <location>
        <begin position="443"/>
        <end position="661"/>
    </location>
</feature>
<feature type="coiled-coil region" evidence="5">
    <location>
        <begin position="402"/>
        <end position="436"/>
    </location>
</feature>
<evidence type="ECO:0000256" key="2">
    <source>
        <dbReference type="ARBA" id="ARBA00012438"/>
    </source>
</evidence>
<evidence type="ECO:0000256" key="1">
    <source>
        <dbReference type="ARBA" id="ARBA00000085"/>
    </source>
</evidence>
<dbReference type="Gene3D" id="1.25.40.10">
    <property type="entry name" value="Tetratricopeptide repeat domain"/>
    <property type="match status" value="2"/>
</dbReference>
<evidence type="ECO:0000256" key="3">
    <source>
        <dbReference type="ARBA" id="ARBA00022553"/>
    </source>
</evidence>